<comment type="function">
    <text evidence="1 7">Forms part of the ribosomal stalk, playing a central role in the interaction of the ribosome with GTP-bound translation factors.</text>
</comment>
<proteinExistence type="inferred from homology"/>
<dbReference type="PANTHER" id="PTHR11560">
    <property type="entry name" value="39S RIBOSOMAL PROTEIN L10, MITOCHONDRIAL"/>
    <property type="match status" value="1"/>
</dbReference>
<dbReference type="Gene3D" id="6.10.250.290">
    <property type="match status" value="1"/>
</dbReference>
<dbReference type="AlphaFoldDB" id="S2W675"/>
<dbReference type="InterPro" id="IPR002363">
    <property type="entry name" value="Ribosomal_uL10_CS_bac"/>
</dbReference>
<keyword evidence="7" id="KW-0694">RNA-binding</keyword>
<dbReference type="NCBIfam" id="NF000955">
    <property type="entry name" value="PRK00099.1-1"/>
    <property type="match status" value="1"/>
</dbReference>
<dbReference type="PROSITE" id="PS01109">
    <property type="entry name" value="RIBOSOMAL_L10"/>
    <property type="match status" value="1"/>
</dbReference>
<dbReference type="GO" id="GO:0003735">
    <property type="term" value="F:structural constituent of ribosome"/>
    <property type="evidence" value="ECO:0007669"/>
    <property type="project" value="InterPro"/>
</dbReference>
<dbReference type="OrthoDB" id="3186107at2"/>
<dbReference type="Gene3D" id="3.30.70.1730">
    <property type="match status" value="1"/>
</dbReference>
<dbReference type="Pfam" id="PF00466">
    <property type="entry name" value="Ribosomal_L10"/>
    <property type="match status" value="1"/>
</dbReference>
<dbReference type="CDD" id="cd05797">
    <property type="entry name" value="Ribosomal_L10"/>
    <property type="match status" value="1"/>
</dbReference>
<comment type="subunit">
    <text evidence="5 7">Part of the ribosomal stalk of the 50S ribosomal subunit. The N-terminus interacts with L11 and the large rRNA to form the base of the stalk. The C-terminus forms an elongated spine to which L12 dimers bind in a sequential fashion forming a multimeric L10(L12)X complex.</text>
</comment>
<dbReference type="InterPro" id="IPR043141">
    <property type="entry name" value="Ribosomal_uL10-like_sf"/>
</dbReference>
<evidence type="ECO:0000256" key="4">
    <source>
        <dbReference type="ARBA" id="ARBA00023274"/>
    </source>
</evidence>
<accession>S2W675</accession>
<reference evidence="9 10" key="1">
    <citation type="submission" date="2013-04" db="EMBL/GenBank/DDBJ databases">
        <title>The Genome Sequence of Propionimicrobium lymphophilum ACS-093-V-SCH5.</title>
        <authorList>
            <consortium name="The Broad Institute Genomics Platform"/>
            <person name="Earl A."/>
            <person name="Ward D."/>
            <person name="Feldgarden M."/>
            <person name="Gevers D."/>
            <person name="Saerens B."/>
            <person name="Vaneechoutte M."/>
            <person name="Walker B."/>
            <person name="Young S."/>
            <person name="Zeng Q."/>
            <person name="Gargeya S."/>
            <person name="Fitzgerald M."/>
            <person name="Haas B."/>
            <person name="Abouelleil A."/>
            <person name="Allen A.W."/>
            <person name="Alvarado L."/>
            <person name="Arachchi H.M."/>
            <person name="Berlin A.M."/>
            <person name="Chapman S.B."/>
            <person name="Gainer-Dewar J."/>
            <person name="Goldberg J."/>
            <person name="Griggs A."/>
            <person name="Gujja S."/>
            <person name="Hansen M."/>
            <person name="Howarth C."/>
            <person name="Imamovic A."/>
            <person name="Ireland A."/>
            <person name="Larimer J."/>
            <person name="McCowan C."/>
            <person name="Murphy C."/>
            <person name="Pearson M."/>
            <person name="Poon T.W."/>
            <person name="Priest M."/>
            <person name="Roberts A."/>
            <person name="Saif S."/>
            <person name="Shea T."/>
            <person name="Sisk P."/>
            <person name="Sykes S."/>
            <person name="Wortman J."/>
            <person name="Nusbaum C."/>
            <person name="Birren B."/>
        </authorList>
    </citation>
    <scope>NUCLEOTIDE SEQUENCE [LARGE SCALE GENOMIC DNA]</scope>
    <source>
        <strain evidence="9 10">ACS-093-V-SCH5</strain>
    </source>
</reference>
<dbReference type="PATRIC" id="fig|883161.3.peg.494"/>
<dbReference type="SUPFAM" id="SSF160369">
    <property type="entry name" value="Ribosomal protein L10-like"/>
    <property type="match status" value="1"/>
</dbReference>
<evidence type="ECO:0000256" key="5">
    <source>
        <dbReference type="ARBA" id="ARBA00026025"/>
    </source>
</evidence>
<dbReference type="GO" id="GO:0070180">
    <property type="term" value="F:large ribosomal subunit rRNA binding"/>
    <property type="evidence" value="ECO:0007669"/>
    <property type="project" value="UniProtKB-UniRule"/>
</dbReference>
<keyword evidence="7" id="KW-0699">rRNA-binding</keyword>
<evidence type="ECO:0000256" key="8">
    <source>
        <dbReference type="SAM" id="MobiDB-lite"/>
    </source>
</evidence>
<dbReference type="InterPro" id="IPR047865">
    <property type="entry name" value="Ribosomal_uL10_bac_type"/>
</dbReference>
<dbReference type="InterPro" id="IPR022973">
    <property type="entry name" value="Ribosomal_uL10_bac"/>
</dbReference>
<comment type="caution">
    <text evidence="9">The sequence shown here is derived from an EMBL/GenBank/DDBJ whole genome shotgun (WGS) entry which is preliminary data.</text>
</comment>
<evidence type="ECO:0000256" key="7">
    <source>
        <dbReference type="HAMAP-Rule" id="MF_00362"/>
    </source>
</evidence>
<evidence type="ECO:0000256" key="1">
    <source>
        <dbReference type="ARBA" id="ARBA00002633"/>
    </source>
</evidence>
<gene>
    <name evidence="7" type="primary">rplJ</name>
    <name evidence="9" type="ORF">HMPREF9306_00492</name>
</gene>
<keyword evidence="3 7" id="KW-0689">Ribosomal protein</keyword>
<name>S2W675_9ACTN</name>
<organism evidence="9 10">
    <name type="scientific">Propionimicrobium lymphophilum ACS-093-V-SCH5</name>
    <dbReference type="NCBI Taxonomy" id="883161"/>
    <lineage>
        <taxon>Bacteria</taxon>
        <taxon>Bacillati</taxon>
        <taxon>Actinomycetota</taxon>
        <taxon>Actinomycetes</taxon>
        <taxon>Propionibacteriales</taxon>
        <taxon>Propionibacteriaceae</taxon>
        <taxon>Propionimicrobium</taxon>
    </lineage>
</organism>
<keyword evidence="4 7" id="KW-0687">Ribonucleoprotein</keyword>
<dbReference type="GO" id="GO:0006412">
    <property type="term" value="P:translation"/>
    <property type="evidence" value="ECO:0007669"/>
    <property type="project" value="UniProtKB-UniRule"/>
</dbReference>
<dbReference type="GO" id="GO:0015934">
    <property type="term" value="C:large ribosomal subunit"/>
    <property type="evidence" value="ECO:0007669"/>
    <property type="project" value="InterPro"/>
</dbReference>
<dbReference type="HOGENOM" id="CLU_092227_1_0_11"/>
<dbReference type="STRING" id="883161.HMPREF9306_00492"/>
<dbReference type="HAMAP" id="MF_00362">
    <property type="entry name" value="Ribosomal_uL10"/>
    <property type="match status" value="1"/>
</dbReference>
<sequence>MARPDKAAAVAELKKKFSNCAAAVLTDYRGLTVAEMKDLRQQLGADTSYAVAKNTLAAIAAKEAGIEGLDDQLAGPTAIAFINGDIAVASKTMRSFAKEQPLLIVKGAVLEGKVMDADMAKKLADLESREVLLAKLAGGMKASMSKAVATFAAPLSKAARLVGALETKAKEDPSVIGGAGEADQKPQAQEAKEESTDVAADSAASE</sequence>
<comment type="similarity">
    <text evidence="2 7">Belongs to the universal ribosomal protein uL10 family.</text>
</comment>
<evidence type="ECO:0000313" key="9">
    <source>
        <dbReference type="EMBL" id="EPD33730.1"/>
    </source>
</evidence>
<dbReference type="RefSeq" id="WP_016455338.1">
    <property type="nucleotide sequence ID" value="NZ_KE150269.1"/>
</dbReference>
<protein>
    <recommendedName>
        <fullName evidence="6 7">Large ribosomal subunit protein uL10</fullName>
    </recommendedName>
</protein>
<feature type="region of interest" description="Disordered" evidence="8">
    <location>
        <begin position="169"/>
        <end position="206"/>
    </location>
</feature>
<evidence type="ECO:0000256" key="6">
    <source>
        <dbReference type="ARBA" id="ARBA00035202"/>
    </source>
</evidence>
<evidence type="ECO:0000256" key="2">
    <source>
        <dbReference type="ARBA" id="ARBA00008889"/>
    </source>
</evidence>
<dbReference type="InterPro" id="IPR001790">
    <property type="entry name" value="Ribosomal_uL10"/>
</dbReference>
<dbReference type="Proteomes" id="UP000014417">
    <property type="component" value="Unassembled WGS sequence"/>
</dbReference>
<dbReference type="EMBL" id="AGZR01000004">
    <property type="protein sequence ID" value="EPD33730.1"/>
    <property type="molecule type" value="Genomic_DNA"/>
</dbReference>
<keyword evidence="10" id="KW-1185">Reference proteome</keyword>
<evidence type="ECO:0000313" key="10">
    <source>
        <dbReference type="Proteomes" id="UP000014417"/>
    </source>
</evidence>
<evidence type="ECO:0000256" key="3">
    <source>
        <dbReference type="ARBA" id="ARBA00022980"/>
    </source>
</evidence>